<sequence>MDVHVQVPIVGGHLGRDRTPDDDYLTVMMLSAGLAGIVQRRRQAAGGPAKEAGLLPAPWRVGFSRLWWLFADQALQPLDSDLALLELCAQPLATWPVQLDLSITDLQNSLLADGDLSEFAEQGSRLARHDVEAEWTENQVHLELREAAAANGSSDEEIGEAYAVLRRYLIDHAVVADREVRGLERRFPATDNSGQTHVHRLISLAYHSRPARAPQEYILCPSCRNVLADASACCATAGCPGGSPETWTAVPTAVVYEQHRATRKYIHDPGLVEARIIDALSVDSLAPTVRVTPYPGVDALDVLIEFLRPGVGGVPEVAETWGVDAKDQVSARLLGRGFTWPQAPACDRRYLALPAHRAVQPGYISDLEAELDGRVAGVHVIDENQLVARAKERAKELAA</sequence>
<organism evidence="2 3">
    <name type="scientific">Plantactinospora siamensis</name>
    <dbReference type="NCBI Taxonomy" id="555372"/>
    <lineage>
        <taxon>Bacteria</taxon>
        <taxon>Bacillati</taxon>
        <taxon>Actinomycetota</taxon>
        <taxon>Actinomycetes</taxon>
        <taxon>Micromonosporales</taxon>
        <taxon>Micromonosporaceae</taxon>
        <taxon>Plantactinospora</taxon>
    </lineage>
</organism>
<dbReference type="InterPro" id="IPR040828">
    <property type="entry name" value="pPIWI_RE_REase"/>
</dbReference>
<feature type="domain" description="REase associating with pPIWI RE" evidence="1">
    <location>
        <begin position="270"/>
        <end position="396"/>
    </location>
</feature>
<dbReference type="RefSeq" id="WP_377343725.1">
    <property type="nucleotide sequence ID" value="NZ_JBHLUE010000034.1"/>
</dbReference>
<name>A0ABV6P5I0_9ACTN</name>
<dbReference type="Proteomes" id="UP001589894">
    <property type="component" value="Unassembled WGS sequence"/>
</dbReference>
<protein>
    <recommendedName>
        <fullName evidence="1">REase associating with pPIWI RE domain-containing protein</fullName>
    </recommendedName>
</protein>
<evidence type="ECO:0000259" key="1">
    <source>
        <dbReference type="Pfam" id="PF18154"/>
    </source>
</evidence>
<gene>
    <name evidence="2" type="ORF">ACFFHU_29435</name>
</gene>
<reference evidence="2 3" key="1">
    <citation type="submission" date="2024-09" db="EMBL/GenBank/DDBJ databases">
        <authorList>
            <person name="Sun Q."/>
            <person name="Mori K."/>
        </authorList>
    </citation>
    <scope>NUCLEOTIDE SEQUENCE [LARGE SCALE GENOMIC DNA]</scope>
    <source>
        <strain evidence="2 3">TBRC 2205</strain>
    </source>
</reference>
<proteinExistence type="predicted"/>
<dbReference type="EMBL" id="JBHLUE010000034">
    <property type="protein sequence ID" value="MFC0568250.1"/>
    <property type="molecule type" value="Genomic_DNA"/>
</dbReference>
<evidence type="ECO:0000313" key="3">
    <source>
        <dbReference type="Proteomes" id="UP001589894"/>
    </source>
</evidence>
<comment type="caution">
    <text evidence="2">The sequence shown here is derived from an EMBL/GenBank/DDBJ whole genome shotgun (WGS) entry which is preliminary data.</text>
</comment>
<evidence type="ECO:0000313" key="2">
    <source>
        <dbReference type="EMBL" id="MFC0568250.1"/>
    </source>
</evidence>
<dbReference type="Pfam" id="PF18154">
    <property type="entry name" value="pPIWI_RE_REase"/>
    <property type="match status" value="1"/>
</dbReference>
<keyword evidence="3" id="KW-1185">Reference proteome</keyword>
<accession>A0ABV6P5I0</accession>